<organism evidence="1 2">
    <name type="scientific">Symbiodinium microadriaticum</name>
    <name type="common">Dinoflagellate</name>
    <name type="synonym">Zooxanthella microadriatica</name>
    <dbReference type="NCBI Taxonomy" id="2951"/>
    <lineage>
        <taxon>Eukaryota</taxon>
        <taxon>Sar</taxon>
        <taxon>Alveolata</taxon>
        <taxon>Dinophyceae</taxon>
        <taxon>Suessiales</taxon>
        <taxon>Symbiodiniaceae</taxon>
        <taxon>Symbiodinium</taxon>
    </lineage>
</organism>
<reference evidence="1 2" key="1">
    <citation type="submission" date="2016-02" db="EMBL/GenBank/DDBJ databases">
        <title>Genome analysis of coral dinoflagellate symbionts highlights evolutionary adaptations to a symbiotic lifestyle.</title>
        <authorList>
            <person name="Aranda M."/>
            <person name="Li Y."/>
            <person name="Liew Y.J."/>
            <person name="Baumgarten S."/>
            <person name="Simakov O."/>
            <person name="Wilson M."/>
            <person name="Piel J."/>
            <person name="Ashoor H."/>
            <person name="Bougouffa S."/>
            <person name="Bajic V.B."/>
            <person name="Ryu T."/>
            <person name="Ravasi T."/>
            <person name="Bayer T."/>
            <person name="Micklem G."/>
            <person name="Kim H."/>
            <person name="Bhak J."/>
            <person name="Lajeunesse T.C."/>
            <person name="Voolstra C.R."/>
        </authorList>
    </citation>
    <scope>NUCLEOTIDE SEQUENCE [LARGE SCALE GENOMIC DNA]</scope>
    <source>
        <strain evidence="1 2">CCMP2467</strain>
    </source>
</reference>
<comment type="caution">
    <text evidence="1">The sequence shown here is derived from an EMBL/GenBank/DDBJ whole genome shotgun (WGS) entry which is preliminary data.</text>
</comment>
<dbReference type="EMBL" id="LSRX01000144">
    <property type="protein sequence ID" value="OLQ07224.1"/>
    <property type="molecule type" value="Genomic_DNA"/>
</dbReference>
<evidence type="ECO:0000313" key="1">
    <source>
        <dbReference type="EMBL" id="OLQ07224.1"/>
    </source>
</evidence>
<proteinExistence type="predicted"/>
<keyword evidence="2" id="KW-1185">Reference proteome</keyword>
<dbReference type="AlphaFoldDB" id="A0A1Q9EIE0"/>
<name>A0A1Q9EIE0_SYMMI</name>
<gene>
    <name evidence="1" type="ORF">AK812_SmicGene9420</name>
</gene>
<sequence>MRGLASAAKVRCAEHGLQPAVLLGFKGQDCAVCSPSRVKCCAQQPVQKAGKLPAAAGASVPLLRRMIDGSLQVHEDIISRTEVRRALLVSSLFGVNRKTTQSDACWLEKQAMDRKQRAETRESQL</sequence>
<evidence type="ECO:0000313" key="2">
    <source>
        <dbReference type="Proteomes" id="UP000186817"/>
    </source>
</evidence>
<accession>A0A1Q9EIE0</accession>
<protein>
    <submittedName>
        <fullName evidence="1">Uncharacterized protein</fullName>
    </submittedName>
</protein>
<dbReference type="Proteomes" id="UP000186817">
    <property type="component" value="Unassembled WGS sequence"/>
</dbReference>